<accession>A0A0F9TF53</accession>
<proteinExistence type="predicted"/>
<reference evidence="1" key="1">
    <citation type="journal article" date="2015" name="Nature">
        <title>Complex archaea that bridge the gap between prokaryotes and eukaryotes.</title>
        <authorList>
            <person name="Spang A."/>
            <person name="Saw J.H."/>
            <person name="Jorgensen S.L."/>
            <person name="Zaremba-Niedzwiedzka K."/>
            <person name="Martijn J."/>
            <person name="Lind A.E."/>
            <person name="van Eijk R."/>
            <person name="Schleper C."/>
            <person name="Guy L."/>
            <person name="Ettema T.J."/>
        </authorList>
    </citation>
    <scope>NUCLEOTIDE SEQUENCE</scope>
</reference>
<gene>
    <name evidence="1" type="ORF">LCGC14_0660090</name>
</gene>
<comment type="caution">
    <text evidence="1">The sequence shown here is derived from an EMBL/GenBank/DDBJ whole genome shotgun (WGS) entry which is preliminary data.</text>
</comment>
<name>A0A0F9TF53_9ZZZZ</name>
<organism evidence="1">
    <name type="scientific">marine sediment metagenome</name>
    <dbReference type="NCBI Taxonomy" id="412755"/>
    <lineage>
        <taxon>unclassified sequences</taxon>
        <taxon>metagenomes</taxon>
        <taxon>ecological metagenomes</taxon>
    </lineage>
</organism>
<protein>
    <submittedName>
        <fullName evidence="1">Uncharacterized protein</fullName>
    </submittedName>
</protein>
<dbReference type="EMBL" id="LAZR01001261">
    <property type="protein sequence ID" value="KKN47686.1"/>
    <property type="molecule type" value="Genomic_DNA"/>
</dbReference>
<sequence length="81" mass="9203">MIKSKEQFATIIMNLSMFERDASENSIYTMHIDELIESLRNVARAAQVINGELLHDEYEEPGLHALDTALATLPAWVLEDE</sequence>
<evidence type="ECO:0000313" key="1">
    <source>
        <dbReference type="EMBL" id="KKN47686.1"/>
    </source>
</evidence>
<dbReference type="AlphaFoldDB" id="A0A0F9TF53"/>